<evidence type="ECO:0000256" key="7">
    <source>
        <dbReference type="ARBA" id="ARBA00023237"/>
    </source>
</evidence>
<keyword evidence="5" id="KW-0812">Transmembrane</keyword>
<dbReference type="Proteomes" id="UP000261284">
    <property type="component" value="Unassembled WGS sequence"/>
</dbReference>
<keyword evidence="7" id="KW-0998">Cell outer membrane</keyword>
<dbReference type="Pfam" id="PF02321">
    <property type="entry name" value="OEP"/>
    <property type="match status" value="2"/>
</dbReference>
<accession>A0A3E1NDG3</accession>
<comment type="caution">
    <text evidence="9">The sequence shown here is derived from an EMBL/GenBank/DDBJ whole genome shotgun (WGS) entry which is preliminary data.</text>
</comment>
<dbReference type="SUPFAM" id="SSF56954">
    <property type="entry name" value="Outer membrane efflux proteins (OEP)"/>
    <property type="match status" value="1"/>
</dbReference>
<dbReference type="GO" id="GO:1990281">
    <property type="term" value="C:efflux pump complex"/>
    <property type="evidence" value="ECO:0007669"/>
    <property type="project" value="TreeGrafter"/>
</dbReference>
<keyword evidence="8" id="KW-0732">Signal</keyword>
<evidence type="ECO:0000256" key="5">
    <source>
        <dbReference type="ARBA" id="ARBA00022692"/>
    </source>
</evidence>
<keyword evidence="4" id="KW-1134">Transmembrane beta strand</keyword>
<dbReference type="GO" id="GO:0009279">
    <property type="term" value="C:cell outer membrane"/>
    <property type="evidence" value="ECO:0007669"/>
    <property type="project" value="UniProtKB-SubCell"/>
</dbReference>
<reference evidence="9 10" key="1">
    <citation type="submission" date="2018-08" db="EMBL/GenBank/DDBJ databases">
        <title>Chitinophagaceae sp. K23C18032701, a novel bacterium isolated from forest soil.</title>
        <authorList>
            <person name="Wang C."/>
        </authorList>
    </citation>
    <scope>NUCLEOTIDE SEQUENCE [LARGE SCALE GENOMIC DNA]</scope>
    <source>
        <strain evidence="9 10">K23C18032701</strain>
    </source>
</reference>
<evidence type="ECO:0000256" key="1">
    <source>
        <dbReference type="ARBA" id="ARBA00004442"/>
    </source>
</evidence>
<proteinExistence type="inferred from homology"/>
<keyword evidence="10" id="KW-1185">Reference proteome</keyword>
<dbReference type="InterPro" id="IPR003423">
    <property type="entry name" value="OMP_efflux"/>
</dbReference>
<comment type="subcellular location">
    <subcellularLocation>
        <location evidence="1">Cell outer membrane</location>
    </subcellularLocation>
</comment>
<keyword evidence="3" id="KW-0813">Transport</keyword>
<dbReference type="PANTHER" id="PTHR30026:SF20">
    <property type="entry name" value="OUTER MEMBRANE PROTEIN TOLC"/>
    <property type="match status" value="1"/>
</dbReference>
<protein>
    <submittedName>
        <fullName evidence="9">TolC family protein</fullName>
    </submittedName>
</protein>
<evidence type="ECO:0000313" key="10">
    <source>
        <dbReference type="Proteomes" id="UP000261284"/>
    </source>
</evidence>
<dbReference type="OrthoDB" id="9811587at2"/>
<dbReference type="Gene3D" id="1.20.1600.10">
    <property type="entry name" value="Outer membrane efflux proteins (OEP)"/>
    <property type="match status" value="1"/>
</dbReference>
<keyword evidence="6" id="KW-0472">Membrane</keyword>
<dbReference type="EMBL" id="QTJU01000013">
    <property type="protein sequence ID" value="RFM25884.1"/>
    <property type="molecule type" value="Genomic_DNA"/>
</dbReference>
<dbReference type="RefSeq" id="WP_116849549.1">
    <property type="nucleotide sequence ID" value="NZ_QTJU01000013.1"/>
</dbReference>
<evidence type="ECO:0000256" key="2">
    <source>
        <dbReference type="ARBA" id="ARBA00007613"/>
    </source>
</evidence>
<evidence type="ECO:0000256" key="4">
    <source>
        <dbReference type="ARBA" id="ARBA00022452"/>
    </source>
</evidence>
<dbReference type="PANTHER" id="PTHR30026">
    <property type="entry name" value="OUTER MEMBRANE PROTEIN TOLC"/>
    <property type="match status" value="1"/>
</dbReference>
<evidence type="ECO:0000256" key="3">
    <source>
        <dbReference type="ARBA" id="ARBA00022448"/>
    </source>
</evidence>
<name>A0A3E1NDG3_9BACT</name>
<evidence type="ECO:0000256" key="8">
    <source>
        <dbReference type="SAM" id="SignalP"/>
    </source>
</evidence>
<sequence length="477" mass="52495">MIKRIIGILCAGVALVAQCQAQDSVYNLQQCVDIALKNNVDVKTAQFTMEGGKVNWDQARGNMLPFVSGNINHSLNQGRSIDPSSNSYISQNYTAATYSLNASVVLWNASSIQNAIRQYRLAYNASEMDYQQTKENTTIAVILAYLTVLNNQEQLNMAIKQADVTRTQVNRFLILDKDGAVAPGDLYNMKGQLGTNELAVVNARNALRTSQLKLTQTLNIPYTDQFKLQPLDVASMAVLYQGGSEEIFELAVHNLSLVKAADLREESAMKGIKAAAGQMYPTLSLGGNAGTNYSSVSTSRGESLGKTDILSSDSYAVDASGNKNPIYITQENFASNKIGYFDQWTNNFNTGVSLGLNIPILNGLSAKSKLKQAKITEKQTSFQAKTIRTQLRQSVEQAYVDMISAYDRYKSYNQQVADYGESFRVAQIKFDAGAITSVDYNIAKNNLDQAALGLISSKYDYILHVKVLDYYQGKPLF</sequence>
<gene>
    <name evidence="9" type="ORF">DXN05_22440</name>
</gene>
<feature type="chain" id="PRO_5017814418" evidence="8">
    <location>
        <begin position="22"/>
        <end position="477"/>
    </location>
</feature>
<evidence type="ECO:0000313" key="9">
    <source>
        <dbReference type="EMBL" id="RFM25884.1"/>
    </source>
</evidence>
<dbReference type="InterPro" id="IPR051906">
    <property type="entry name" value="TolC-like"/>
</dbReference>
<feature type="signal peptide" evidence="8">
    <location>
        <begin position="1"/>
        <end position="21"/>
    </location>
</feature>
<dbReference type="GO" id="GO:0015288">
    <property type="term" value="F:porin activity"/>
    <property type="evidence" value="ECO:0007669"/>
    <property type="project" value="TreeGrafter"/>
</dbReference>
<comment type="similarity">
    <text evidence="2">Belongs to the outer membrane factor (OMF) (TC 1.B.17) family.</text>
</comment>
<dbReference type="GO" id="GO:0015562">
    <property type="term" value="F:efflux transmembrane transporter activity"/>
    <property type="evidence" value="ECO:0007669"/>
    <property type="project" value="InterPro"/>
</dbReference>
<evidence type="ECO:0000256" key="6">
    <source>
        <dbReference type="ARBA" id="ARBA00023136"/>
    </source>
</evidence>
<dbReference type="AlphaFoldDB" id="A0A3E1NDG3"/>
<organism evidence="9 10">
    <name type="scientific">Deminuibacter soli</name>
    <dbReference type="NCBI Taxonomy" id="2291815"/>
    <lineage>
        <taxon>Bacteria</taxon>
        <taxon>Pseudomonadati</taxon>
        <taxon>Bacteroidota</taxon>
        <taxon>Chitinophagia</taxon>
        <taxon>Chitinophagales</taxon>
        <taxon>Chitinophagaceae</taxon>
        <taxon>Deminuibacter</taxon>
    </lineage>
</organism>